<comment type="caution">
    <text evidence="1">The sequence shown here is derived from an EMBL/GenBank/DDBJ whole genome shotgun (WGS) entry which is preliminary data.</text>
</comment>
<reference evidence="1 2" key="1">
    <citation type="submission" date="2017-12" db="EMBL/GenBank/DDBJ databases">
        <authorList>
            <person name="Pombert J.-F."/>
            <person name="Haag K.L."/>
            <person name="Ebert D."/>
        </authorList>
    </citation>
    <scope>NUCLEOTIDE SEQUENCE [LARGE SCALE GENOMIC DNA]</scope>
    <source>
        <strain evidence="1">FI-OER-3-3</strain>
    </source>
</reference>
<dbReference type="EMBL" id="PITJ01000773">
    <property type="protein sequence ID" value="TBU01214.1"/>
    <property type="molecule type" value="Genomic_DNA"/>
</dbReference>
<gene>
    <name evidence="1" type="ORF">CWI37_0773p0010</name>
</gene>
<proteinExistence type="predicted"/>
<dbReference type="VEuPathDB" id="MicrosporidiaDB:CWI37_0773p0010"/>
<dbReference type="AlphaFoldDB" id="A0A4Q9L1H1"/>
<organism evidence="1 2">
    <name type="scientific">Hamiltosporidium tvaerminnensis</name>
    <dbReference type="NCBI Taxonomy" id="1176355"/>
    <lineage>
        <taxon>Eukaryota</taxon>
        <taxon>Fungi</taxon>
        <taxon>Fungi incertae sedis</taxon>
        <taxon>Microsporidia</taxon>
        <taxon>Dubosqiidae</taxon>
        <taxon>Hamiltosporidium</taxon>
    </lineage>
</organism>
<evidence type="ECO:0000313" key="2">
    <source>
        <dbReference type="Proteomes" id="UP000292362"/>
    </source>
</evidence>
<sequence length="163" mass="18639">MRFALLVVLYHVLCIHYIKNLTLLKQKLKRISSVFHRPKTDNNFVAKPTEYDSNLDEKHREINRNSIYSTIPVIITTVICNRSSESSRFINDAGAISINSEVLCSNISNDTLCVSSKGKKNDKKCNLNFGSFKKLIARSSKYLKCKNHEKISDSEEEQLIKTP</sequence>
<evidence type="ECO:0000313" key="1">
    <source>
        <dbReference type="EMBL" id="TBU01214.1"/>
    </source>
</evidence>
<accession>A0A4Q9L1H1</accession>
<name>A0A4Q9L1H1_9MICR</name>
<protein>
    <submittedName>
        <fullName evidence="1">Uncharacterized protein</fullName>
    </submittedName>
</protein>
<dbReference type="Proteomes" id="UP000292362">
    <property type="component" value="Unassembled WGS sequence"/>
</dbReference>